<reference evidence="2 3" key="1">
    <citation type="submission" date="2014-08" db="EMBL/GenBank/DDBJ databases">
        <authorList>
            <person name="Moulin Lionel"/>
        </authorList>
    </citation>
    <scope>NUCLEOTIDE SEQUENCE [LARGE SCALE GENOMIC DNA]</scope>
</reference>
<organism evidence="2 3">
    <name type="scientific">Mesorhizobium plurifarium</name>
    <dbReference type="NCBI Taxonomy" id="69974"/>
    <lineage>
        <taxon>Bacteria</taxon>
        <taxon>Pseudomonadati</taxon>
        <taxon>Pseudomonadota</taxon>
        <taxon>Alphaproteobacteria</taxon>
        <taxon>Hyphomicrobiales</taxon>
        <taxon>Phyllobacteriaceae</taxon>
        <taxon>Mesorhizobium</taxon>
    </lineage>
</organism>
<dbReference type="Pfam" id="PF03235">
    <property type="entry name" value="GmrSD_N"/>
    <property type="match status" value="1"/>
</dbReference>
<protein>
    <recommendedName>
        <fullName evidence="1">GmrSD restriction endonucleases N-terminal domain-containing protein</fullName>
    </recommendedName>
</protein>
<evidence type="ECO:0000259" key="1">
    <source>
        <dbReference type="Pfam" id="PF03235"/>
    </source>
</evidence>
<name>A0A090G8A1_MESPL</name>
<feature type="domain" description="GmrSD restriction endonucleases N-terminal" evidence="1">
    <location>
        <begin position="24"/>
        <end position="160"/>
    </location>
</feature>
<proteinExistence type="predicted"/>
<evidence type="ECO:0000313" key="3">
    <source>
        <dbReference type="Proteomes" id="UP000046122"/>
    </source>
</evidence>
<dbReference type="PANTHER" id="PTHR39639:SF1">
    <property type="entry name" value="DUF262 DOMAIN-CONTAINING PROTEIN"/>
    <property type="match status" value="1"/>
</dbReference>
<dbReference type="AlphaFoldDB" id="A0A090G8A1"/>
<evidence type="ECO:0000313" key="2">
    <source>
        <dbReference type="EMBL" id="CDX59319.1"/>
    </source>
</evidence>
<gene>
    <name evidence="2" type="ORF">MPL3365_30570</name>
</gene>
<accession>A0A090G8A1</accession>
<dbReference type="InterPro" id="IPR004919">
    <property type="entry name" value="GmrSD_N"/>
</dbReference>
<dbReference type="Proteomes" id="UP000046122">
    <property type="component" value="Unassembled WGS sequence"/>
</dbReference>
<dbReference type="EMBL" id="CCNE01000023">
    <property type="protein sequence ID" value="CDX59319.1"/>
    <property type="molecule type" value="Genomic_DNA"/>
</dbReference>
<dbReference type="PANTHER" id="PTHR39639">
    <property type="entry name" value="CHROMOSOME 16, WHOLE GENOME SHOTGUN SEQUENCE"/>
    <property type="match status" value="1"/>
</dbReference>
<sequence>MEKNLLTSTTHNIAWLSKRYQDEELQLKPPFQRNPVWTERQKSYLIDTILHGYPIPELYIQEYTDANGNDVYVVVDGQQRVRACLEFIRGEFSMSPKDSPDWADMVFDDLSEEERKRIYNYNFVVRVLPDIPDVELRAIFSRLNRHVVALNKQELRHATYWGEFIESIEKISDSEGWSEVGLFTPNDVRRMLDIEYVSELAVGFLHGLQNKKESLDKWYEAYENEFPDRRRMEKVFSSTLLEIIKVLPNINKTRWRKKSDFYTLFLLLAESASDFPLASDVRIQLGEALTKFGTDVDAYLRDPDGNAGLPKSIKDYSAAVERAASDLARRRVRRTELMKAIEQII</sequence>